<protein>
    <recommendedName>
        <fullName evidence="9">Membrane fusion protein (MFP) family protein</fullName>
    </recommendedName>
</protein>
<evidence type="ECO:0000313" key="13">
    <source>
        <dbReference type="EMBL" id="KOY35575.1"/>
    </source>
</evidence>
<gene>
    <name evidence="12" type="primary">hlyD</name>
    <name evidence="13" type="ORF">ACX05_07655</name>
    <name evidence="12" type="ORF">MAVP-RPIeRC_00007</name>
</gene>
<comment type="similarity">
    <text evidence="2 9">Belongs to the membrane fusion protein (MFP) (TC 8.A.1) family.</text>
</comment>
<evidence type="ECO:0000259" key="11">
    <source>
        <dbReference type="Pfam" id="PF26002"/>
    </source>
</evidence>
<dbReference type="PROSITE" id="PS00543">
    <property type="entry name" value="HLYD_FAMILY"/>
    <property type="match status" value="1"/>
</dbReference>
<evidence type="ECO:0000256" key="4">
    <source>
        <dbReference type="ARBA" id="ARBA00022475"/>
    </source>
</evidence>
<dbReference type="InterPro" id="IPR050739">
    <property type="entry name" value="MFP"/>
</dbReference>
<feature type="domain" description="AprE-like beta-barrel" evidence="11">
    <location>
        <begin position="366"/>
        <end position="455"/>
    </location>
</feature>
<dbReference type="SUPFAM" id="SSF111369">
    <property type="entry name" value="HlyD-like secretion proteins"/>
    <property type="match status" value="1"/>
</dbReference>
<dbReference type="EMBL" id="MF066647">
    <property type="protein sequence ID" value="ATA66060.1"/>
    <property type="molecule type" value="Genomic_DNA"/>
</dbReference>
<dbReference type="PANTHER" id="PTHR30386:SF27">
    <property type="entry name" value="MEMBRANE FUSION PROTEIN (MFP) FAMILY PROTEIN"/>
    <property type="match status" value="1"/>
</dbReference>
<dbReference type="GO" id="GO:0009306">
    <property type="term" value="P:protein secretion"/>
    <property type="evidence" value="ECO:0007669"/>
    <property type="project" value="InterPro"/>
</dbReference>
<evidence type="ECO:0000256" key="2">
    <source>
        <dbReference type="ARBA" id="ARBA00009477"/>
    </source>
</evidence>
<dbReference type="InterPro" id="IPR006144">
    <property type="entry name" value="Secretion_HlyD_CS"/>
</dbReference>
<dbReference type="PANTHER" id="PTHR30386">
    <property type="entry name" value="MEMBRANE FUSION SUBUNIT OF EMRAB-TOLC MULTIDRUG EFFLUX PUMP"/>
    <property type="match status" value="1"/>
</dbReference>
<dbReference type="Gene3D" id="2.40.50.100">
    <property type="match status" value="1"/>
</dbReference>
<evidence type="ECO:0000313" key="12">
    <source>
        <dbReference type="EMBL" id="ATA66060.1"/>
    </source>
</evidence>
<reference evidence="13 14" key="1">
    <citation type="submission" date="2015-07" db="EMBL/GenBank/DDBJ databases">
        <title>Foodborne Vibrio parahaemolyticus Isolates.</title>
        <authorList>
            <person name="Ronholm J."/>
            <person name="Petronella N."/>
            <person name="Kenwell R."/>
            <person name="Banerjee S."/>
        </authorList>
    </citation>
    <scope>NUCLEOTIDE SEQUENCE [LARGE SCALE GENOMIC DNA]</scope>
    <source>
        <strain evidence="13 14">HS-06-05</strain>
    </source>
</reference>
<keyword evidence="10" id="KW-0175">Coiled coil</keyword>
<dbReference type="GO" id="GO:0005886">
    <property type="term" value="C:plasma membrane"/>
    <property type="evidence" value="ECO:0007669"/>
    <property type="project" value="UniProtKB-SubCell"/>
</dbReference>
<dbReference type="Pfam" id="PF26002">
    <property type="entry name" value="Beta-barrel_AprE"/>
    <property type="match status" value="1"/>
</dbReference>
<comment type="subcellular location">
    <subcellularLocation>
        <location evidence="1 9">Cell inner membrane</location>
        <topology evidence="1 9">Single-pass membrane protein</topology>
    </subcellularLocation>
</comment>
<evidence type="ECO:0000256" key="6">
    <source>
        <dbReference type="ARBA" id="ARBA00022692"/>
    </source>
</evidence>
<dbReference type="EMBL" id="LIRS01000058">
    <property type="protein sequence ID" value="KOY35575.1"/>
    <property type="molecule type" value="Genomic_DNA"/>
</dbReference>
<evidence type="ECO:0000313" key="14">
    <source>
        <dbReference type="Proteomes" id="UP000037697"/>
    </source>
</evidence>
<dbReference type="InterPro" id="IPR010129">
    <property type="entry name" value="T1SS_HlyD"/>
</dbReference>
<feature type="transmembrane region" description="Helical" evidence="9">
    <location>
        <begin position="59"/>
        <end position="77"/>
    </location>
</feature>
<dbReference type="NCBIfam" id="TIGR01843">
    <property type="entry name" value="type_I_hlyD"/>
    <property type="match status" value="1"/>
</dbReference>
<dbReference type="Proteomes" id="UP000037697">
    <property type="component" value="Unassembled WGS sequence"/>
</dbReference>
<keyword evidence="5 9" id="KW-0997">Cell inner membrane</keyword>
<keyword evidence="3 9" id="KW-0813">Transport</keyword>
<evidence type="ECO:0000256" key="9">
    <source>
        <dbReference type="RuleBase" id="RU365093"/>
    </source>
</evidence>
<evidence type="ECO:0000256" key="3">
    <source>
        <dbReference type="ARBA" id="ARBA00022448"/>
    </source>
</evidence>
<dbReference type="RefSeq" id="WP_020842384.1">
    <property type="nucleotide sequence ID" value="NZ_CP022552.2"/>
</dbReference>
<keyword evidence="4 9" id="KW-1003">Cell membrane</keyword>
<feature type="coiled-coil region" evidence="10">
    <location>
        <begin position="254"/>
        <end position="288"/>
    </location>
</feature>
<proteinExistence type="inferred from homology"/>
<dbReference type="PRINTS" id="PR01490">
    <property type="entry name" value="RTXTOXIND"/>
</dbReference>
<dbReference type="AlphaFoldDB" id="A0A250E4X0"/>
<evidence type="ECO:0000256" key="10">
    <source>
        <dbReference type="SAM" id="Coils"/>
    </source>
</evidence>
<name>A0A250E4X0_VIBPH</name>
<keyword evidence="8 9" id="KW-0472">Membrane</keyword>
<accession>A0A250E4X0</accession>
<evidence type="ECO:0000256" key="7">
    <source>
        <dbReference type="ARBA" id="ARBA00022989"/>
    </source>
</evidence>
<organism evidence="12">
    <name type="scientific">Vibrio parahaemolyticus</name>
    <dbReference type="NCBI Taxonomy" id="670"/>
    <lineage>
        <taxon>Bacteria</taxon>
        <taxon>Pseudomonadati</taxon>
        <taxon>Pseudomonadota</taxon>
        <taxon>Gammaproteobacteria</taxon>
        <taxon>Vibrionales</taxon>
        <taxon>Vibrionaceae</taxon>
        <taxon>Vibrio</taxon>
    </lineage>
</organism>
<evidence type="ECO:0000256" key="8">
    <source>
        <dbReference type="ARBA" id="ARBA00023136"/>
    </source>
</evidence>
<keyword evidence="7 9" id="KW-1133">Transmembrane helix</keyword>
<evidence type="ECO:0000256" key="1">
    <source>
        <dbReference type="ARBA" id="ARBA00004377"/>
    </source>
</evidence>
<keyword evidence="6 9" id="KW-0812">Transmembrane</keyword>
<reference evidence="12" key="2">
    <citation type="journal article" date="2017" name="Appl. Environ. Microbiol.">
        <title>Parallel evolution of two clades of a major Atlantic endemic Vibrio parahaemolyticus pathogen lineage by independent acquisition of related pathogenicity islands.</title>
        <authorList>
            <person name="Xu F."/>
            <person name="Gonzalez-Escalona N."/>
            <person name="Drees K.P."/>
            <person name="Sebra R.P."/>
            <person name="Cooper V.S."/>
            <person name="Jones S.H."/>
            <person name="Whistler C.A."/>
        </authorList>
    </citation>
    <scope>NUCLEOTIDE SEQUENCE</scope>
    <source>
        <strain evidence="12">MAVP-RPI</strain>
    </source>
</reference>
<sequence>MKTWFMGLYAFLLRYKIVWSETWKIRHQLDAPVREKDENEFLPAHLELIETPVSKKPRLIAYFIMAFLLIAIVLSIVGKVEIVATANGKLTSSGRSKEIKPIENSIVKEILVKEGEYVKKGQILLQLTALGAESDTLKSQSSLLQSKLEQVRYQTLKESIELNRISDLILPDDFYFNDISEDEKLRLISLISEQFSTWQNQKYQKKLSLDKKKSERLTILARINRYEHLSRVEKSRLDDFKNLLRKQAIAKHVVIEQENKYLEAENELHVYKSQLEQIESEILSAKEEYHLVTKLFKNEILDKIRQTTDSIKLLTLEVEKNKERQQASIIRAPVSGKVQQIKVHTEGGVVTTAETLMVVVPNNDLLEVTASVQNKDIGFIQIGQSVIIKVESFPYTRYGYLTGKVKNINLDAIEDPKFGLVFNVIVSLEDNYLSTKHNKLPLSSGMSVTAEINTGMRSIISYLLSPLEESVTESLHER</sequence>
<dbReference type="Gene3D" id="2.40.30.170">
    <property type="match status" value="1"/>
</dbReference>
<evidence type="ECO:0000256" key="5">
    <source>
        <dbReference type="ARBA" id="ARBA00022519"/>
    </source>
</evidence>
<dbReference type="InterPro" id="IPR058982">
    <property type="entry name" value="Beta-barrel_AprE"/>
</dbReference>